<dbReference type="AlphaFoldDB" id="A0A0M0GCA9"/>
<comment type="caution">
    <text evidence="1">The sequence shown here is derived from an EMBL/GenBank/DDBJ whole genome shotgun (WGS) entry which is preliminary data.</text>
</comment>
<keyword evidence="2" id="KW-1185">Reference proteome</keyword>
<reference evidence="2" key="1">
    <citation type="submission" date="2015-07" db="EMBL/GenBank/DDBJ databases">
        <title>Fjat-10036 dsm4.</title>
        <authorList>
            <person name="Liu B."/>
            <person name="Wang J."/>
            <person name="Zhu Y."/>
            <person name="Liu G."/>
            <person name="Chen Q."/>
            <person name="Chen Z."/>
            <person name="Lan J."/>
            <person name="Che J."/>
            <person name="Ge C."/>
            <person name="Shi H."/>
            <person name="Pan Z."/>
            <person name="Liu X."/>
        </authorList>
    </citation>
    <scope>NUCLEOTIDE SEQUENCE [LARGE SCALE GENOMIC DNA]</scope>
    <source>
        <strain evidence="2">DSM 4</strain>
    </source>
</reference>
<evidence type="ECO:0000313" key="2">
    <source>
        <dbReference type="Proteomes" id="UP000037109"/>
    </source>
</evidence>
<organism evidence="1 2">
    <name type="scientific">Sporosarcina globispora</name>
    <name type="common">Bacillus globisporus</name>
    <dbReference type="NCBI Taxonomy" id="1459"/>
    <lineage>
        <taxon>Bacteria</taxon>
        <taxon>Bacillati</taxon>
        <taxon>Bacillota</taxon>
        <taxon>Bacilli</taxon>
        <taxon>Bacillales</taxon>
        <taxon>Caryophanaceae</taxon>
        <taxon>Sporosarcina</taxon>
    </lineage>
</organism>
<protein>
    <submittedName>
        <fullName evidence="1">Uncharacterized protein</fullName>
    </submittedName>
</protein>
<dbReference type="EMBL" id="LGUF01000007">
    <property type="protein sequence ID" value="KON87403.1"/>
    <property type="molecule type" value="Genomic_DNA"/>
</dbReference>
<name>A0A0M0GCA9_SPOGL</name>
<evidence type="ECO:0000313" key="1">
    <source>
        <dbReference type="EMBL" id="KON87403.1"/>
    </source>
</evidence>
<dbReference type="OrthoDB" id="2476824at2"/>
<sequence length="88" mass="10319">MESLFKEESIIKSKTKKVDSKVILQFKSLGLDFHPDTFEHFRGNDSIYLDALREIDTHIRATKDPVPFIIDTLKKTLPEYNDQHTNRL</sequence>
<dbReference type="RefSeq" id="WP_053434753.1">
    <property type="nucleotide sequence ID" value="NZ_LGUF01000007.1"/>
</dbReference>
<proteinExistence type="predicted"/>
<dbReference type="Proteomes" id="UP000037109">
    <property type="component" value="Unassembled WGS sequence"/>
</dbReference>
<dbReference type="STRING" id="1459.AF332_11580"/>
<dbReference type="PATRIC" id="fig|1459.3.peg.2491"/>
<gene>
    <name evidence="1" type="ORF">AF332_11580</name>
</gene>
<accession>A0A0M0GCA9</accession>